<accession>A0A2V3VIA3</accession>
<keyword evidence="1" id="KW-1133">Transmembrane helix</keyword>
<protein>
    <submittedName>
        <fullName evidence="2">YuiB-like putative membrane protein</fullName>
    </submittedName>
</protein>
<evidence type="ECO:0000313" key="3">
    <source>
        <dbReference type="Proteomes" id="UP000247978"/>
    </source>
</evidence>
<name>A0A2V3VIA3_9BACI</name>
<organism evidence="2 3">
    <name type="scientific">Pseudogracilibacillus auburnensis</name>
    <dbReference type="NCBI Taxonomy" id="1494959"/>
    <lineage>
        <taxon>Bacteria</taxon>
        <taxon>Bacillati</taxon>
        <taxon>Bacillota</taxon>
        <taxon>Bacilli</taxon>
        <taxon>Bacillales</taxon>
        <taxon>Bacillaceae</taxon>
        <taxon>Pseudogracilibacillus</taxon>
    </lineage>
</organism>
<evidence type="ECO:0000256" key="1">
    <source>
        <dbReference type="SAM" id="Phobius"/>
    </source>
</evidence>
<dbReference type="Pfam" id="PF14068">
    <property type="entry name" value="YuiB"/>
    <property type="match status" value="1"/>
</dbReference>
<keyword evidence="3" id="KW-1185">Reference proteome</keyword>
<comment type="caution">
    <text evidence="2">The sequence shown here is derived from an EMBL/GenBank/DDBJ whole genome shotgun (WGS) entry which is preliminary data.</text>
</comment>
<reference evidence="2 3" key="1">
    <citation type="submission" date="2018-05" db="EMBL/GenBank/DDBJ databases">
        <title>Genomic Encyclopedia of Type Strains, Phase IV (KMG-IV): sequencing the most valuable type-strain genomes for metagenomic binning, comparative biology and taxonomic classification.</title>
        <authorList>
            <person name="Goeker M."/>
        </authorList>
    </citation>
    <scope>NUCLEOTIDE SEQUENCE [LARGE SCALE GENOMIC DNA]</scope>
    <source>
        <strain evidence="2 3">DSM 28556</strain>
    </source>
</reference>
<feature type="transmembrane region" description="Helical" evidence="1">
    <location>
        <begin position="81"/>
        <end position="104"/>
    </location>
</feature>
<dbReference type="AlphaFoldDB" id="A0A2V3VIA3"/>
<evidence type="ECO:0000313" key="2">
    <source>
        <dbReference type="EMBL" id="PXW81427.1"/>
    </source>
</evidence>
<feature type="transmembrane region" description="Helical" evidence="1">
    <location>
        <begin position="12"/>
        <end position="34"/>
    </location>
</feature>
<dbReference type="EMBL" id="QJJQ01000022">
    <property type="protein sequence ID" value="PXW81427.1"/>
    <property type="molecule type" value="Genomic_DNA"/>
</dbReference>
<sequence length="115" mass="12922">MFYINGMEGDIVLIQLIVSVLLYFVIFFGIAFILNMLLRRTWLMAILYPFVISLIVGDSSFSEYFTNTGEAFSSTFTKMTSLAPVDIIILSSGLVGTIVSGFVIKFLRKSGYQMF</sequence>
<gene>
    <name evidence="2" type="ORF">DFR56_12237</name>
</gene>
<dbReference type="InterPro" id="IPR025917">
    <property type="entry name" value="YuiB"/>
</dbReference>
<proteinExistence type="predicted"/>
<dbReference type="Proteomes" id="UP000247978">
    <property type="component" value="Unassembled WGS sequence"/>
</dbReference>
<keyword evidence="1" id="KW-0812">Transmembrane</keyword>
<feature type="transmembrane region" description="Helical" evidence="1">
    <location>
        <begin position="41"/>
        <end position="61"/>
    </location>
</feature>
<keyword evidence="1" id="KW-0472">Membrane</keyword>